<feature type="transmembrane region" description="Helical" evidence="11">
    <location>
        <begin position="297"/>
        <end position="320"/>
    </location>
</feature>
<feature type="transmembrane region" description="Helical" evidence="11">
    <location>
        <begin position="269"/>
        <end position="291"/>
    </location>
</feature>
<evidence type="ECO:0000256" key="6">
    <source>
        <dbReference type="ARBA" id="ARBA00022989"/>
    </source>
</evidence>
<keyword evidence="13" id="KW-1185">Reference proteome</keyword>
<dbReference type="EMBL" id="NEDP02002502">
    <property type="protein sequence ID" value="OWF50659.1"/>
    <property type="molecule type" value="Genomic_DNA"/>
</dbReference>
<dbReference type="InterPro" id="IPR027359">
    <property type="entry name" value="Volt_channel_dom_sf"/>
</dbReference>
<evidence type="ECO:0000256" key="3">
    <source>
        <dbReference type="ARBA" id="ARBA00022475"/>
    </source>
</evidence>
<evidence type="ECO:0000256" key="9">
    <source>
        <dbReference type="ARBA" id="ARBA00023303"/>
    </source>
</evidence>
<name>A0A210QPJ9_MIZYE</name>
<evidence type="ECO:0000256" key="2">
    <source>
        <dbReference type="ARBA" id="ARBA00022448"/>
    </source>
</evidence>
<keyword evidence="3" id="KW-1003">Cell membrane</keyword>
<evidence type="ECO:0000256" key="11">
    <source>
        <dbReference type="SAM" id="Phobius"/>
    </source>
</evidence>
<dbReference type="GO" id="GO:0034702">
    <property type="term" value="C:monoatomic ion channel complex"/>
    <property type="evidence" value="ECO:0007669"/>
    <property type="project" value="UniProtKB-KW"/>
</dbReference>
<keyword evidence="5" id="KW-0851">Voltage-gated channel</keyword>
<dbReference type="GO" id="GO:0030171">
    <property type="term" value="F:voltage-gated proton channel activity"/>
    <property type="evidence" value="ECO:0007669"/>
    <property type="project" value="InterPro"/>
</dbReference>
<reference evidence="12 13" key="1">
    <citation type="journal article" date="2017" name="Nat. Ecol. Evol.">
        <title>Scallop genome provides insights into evolution of bilaterian karyotype and development.</title>
        <authorList>
            <person name="Wang S."/>
            <person name="Zhang J."/>
            <person name="Jiao W."/>
            <person name="Li J."/>
            <person name="Xun X."/>
            <person name="Sun Y."/>
            <person name="Guo X."/>
            <person name="Huan P."/>
            <person name="Dong B."/>
            <person name="Zhang L."/>
            <person name="Hu X."/>
            <person name="Sun X."/>
            <person name="Wang J."/>
            <person name="Zhao C."/>
            <person name="Wang Y."/>
            <person name="Wang D."/>
            <person name="Huang X."/>
            <person name="Wang R."/>
            <person name="Lv J."/>
            <person name="Li Y."/>
            <person name="Zhang Z."/>
            <person name="Liu B."/>
            <person name="Lu W."/>
            <person name="Hui Y."/>
            <person name="Liang J."/>
            <person name="Zhou Z."/>
            <person name="Hou R."/>
            <person name="Li X."/>
            <person name="Liu Y."/>
            <person name="Li H."/>
            <person name="Ning X."/>
            <person name="Lin Y."/>
            <person name="Zhao L."/>
            <person name="Xing Q."/>
            <person name="Dou J."/>
            <person name="Li Y."/>
            <person name="Mao J."/>
            <person name="Guo H."/>
            <person name="Dou H."/>
            <person name="Li T."/>
            <person name="Mu C."/>
            <person name="Jiang W."/>
            <person name="Fu Q."/>
            <person name="Fu X."/>
            <person name="Miao Y."/>
            <person name="Liu J."/>
            <person name="Yu Q."/>
            <person name="Li R."/>
            <person name="Liao H."/>
            <person name="Li X."/>
            <person name="Kong Y."/>
            <person name="Jiang Z."/>
            <person name="Chourrout D."/>
            <person name="Li R."/>
            <person name="Bao Z."/>
        </authorList>
    </citation>
    <scope>NUCLEOTIDE SEQUENCE [LARGE SCALE GENOMIC DNA]</scope>
    <source>
        <strain evidence="12 13">PY_sf001</strain>
    </source>
</reference>
<keyword evidence="7" id="KW-0406">Ion transport</keyword>
<keyword evidence="9" id="KW-0407">Ion channel</keyword>
<feature type="region of interest" description="Disordered" evidence="10">
    <location>
        <begin position="1"/>
        <end position="24"/>
    </location>
</feature>
<dbReference type="Gene3D" id="1.20.120.350">
    <property type="entry name" value="Voltage-gated potassium channels. Chain C"/>
    <property type="match status" value="1"/>
</dbReference>
<accession>A0A210QPJ9</accession>
<comment type="caution">
    <text evidence="12">The sequence shown here is derived from an EMBL/GenBank/DDBJ whole genome shotgun (WGS) entry which is preliminary data.</text>
</comment>
<feature type="compositionally biased region" description="Polar residues" evidence="10">
    <location>
        <begin position="442"/>
        <end position="460"/>
    </location>
</feature>
<comment type="subcellular location">
    <subcellularLocation>
        <location evidence="1">Cell membrane</location>
        <topology evidence="1">Multi-pass membrane protein</topology>
    </subcellularLocation>
</comment>
<dbReference type="InterPro" id="IPR031846">
    <property type="entry name" value="Hvcn1"/>
</dbReference>
<dbReference type="AlphaFoldDB" id="A0A210QPJ9"/>
<evidence type="ECO:0000256" key="7">
    <source>
        <dbReference type="ARBA" id="ARBA00023065"/>
    </source>
</evidence>
<evidence type="ECO:0000256" key="5">
    <source>
        <dbReference type="ARBA" id="ARBA00022882"/>
    </source>
</evidence>
<feature type="region of interest" description="Disordered" evidence="10">
    <location>
        <begin position="437"/>
        <end position="460"/>
    </location>
</feature>
<dbReference type="PANTHER" id="PTHR46480:SF1">
    <property type="entry name" value="VOLTAGE-GATED HYDROGEN CHANNEL 1"/>
    <property type="match status" value="1"/>
</dbReference>
<keyword evidence="4 11" id="KW-0812">Transmembrane</keyword>
<keyword evidence="6 11" id="KW-1133">Transmembrane helix</keyword>
<evidence type="ECO:0000256" key="4">
    <source>
        <dbReference type="ARBA" id="ARBA00022692"/>
    </source>
</evidence>
<evidence type="ECO:0000313" key="12">
    <source>
        <dbReference type="EMBL" id="OWF50659.1"/>
    </source>
</evidence>
<evidence type="ECO:0000256" key="8">
    <source>
        <dbReference type="ARBA" id="ARBA00023136"/>
    </source>
</evidence>
<feature type="transmembrane region" description="Helical" evidence="11">
    <location>
        <begin position="92"/>
        <end position="110"/>
    </location>
</feature>
<dbReference type="PANTHER" id="PTHR46480">
    <property type="entry name" value="F20B24.22"/>
    <property type="match status" value="1"/>
</dbReference>
<dbReference type="Proteomes" id="UP000242188">
    <property type="component" value="Unassembled WGS sequence"/>
</dbReference>
<proteinExistence type="predicted"/>
<evidence type="ECO:0000256" key="1">
    <source>
        <dbReference type="ARBA" id="ARBA00004651"/>
    </source>
</evidence>
<keyword evidence="8 11" id="KW-0472">Membrane</keyword>
<evidence type="ECO:0000313" key="13">
    <source>
        <dbReference type="Proteomes" id="UP000242188"/>
    </source>
</evidence>
<evidence type="ECO:0000256" key="10">
    <source>
        <dbReference type="SAM" id="MobiDB-lite"/>
    </source>
</evidence>
<feature type="transmembrane region" description="Helical" evidence="11">
    <location>
        <begin position="235"/>
        <end position="257"/>
    </location>
</feature>
<protein>
    <submittedName>
        <fullName evidence="12">Voltage-gated hydrogen channel 1</fullName>
    </submittedName>
</protein>
<sequence>MLPGIGNLNSQRANPGQRRYGKRKDSAIRTLVAETLVLAKTHGYVEKIENELEEELQQDIDPPKENLGRKGIQKIIFCGWRRKGYQFFKSKYMLLTVVVLCITDCALVLGELTLDLHKVKVTLEENEKLTESTTTFLKNMRSQHQHYLIGKQFPEVFDMLMAASIQWNISEYNLAHTEEENLNVNNITNRYRRTLTKTTEHAAQTSDNHFIVDDAAVNEHHHSKGQSIQEDIAHAFHFASISILGIILLETILKALCAGCIFFHRRLEVFDAFIVITSFIVDTCLMVYLPMYDTRDFVFILAFLLPWRVIRVVNSLVVAVKDHEHFRLKLVYSRKKKIQHNLREAEVRMQIFKYQCNALKRLCLAEGLDEWKIDHCLKAEQKYQPTIGKKKCKVKIDSSTLSLITELDEGCSSTRSSPRHSLPSLDFPGLRFLNGHSKHNETNGSIEENGNDLDQQHQNA</sequence>
<organism evidence="12 13">
    <name type="scientific">Mizuhopecten yessoensis</name>
    <name type="common">Japanese scallop</name>
    <name type="synonym">Patinopecten yessoensis</name>
    <dbReference type="NCBI Taxonomy" id="6573"/>
    <lineage>
        <taxon>Eukaryota</taxon>
        <taxon>Metazoa</taxon>
        <taxon>Spiralia</taxon>
        <taxon>Lophotrochozoa</taxon>
        <taxon>Mollusca</taxon>
        <taxon>Bivalvia</taxon>
        <taxon>Autobranchia</taxon>
        <taxon>Pteriomorphia</taxon>
        <taxon>Pectinida</taxon>
        <taxon>Pectinoidea</taxon>
        <taxon>Pectinidae</taxon>
        <taxon>Mizuhopecten</taxon>
    </lineage>
</organism>
<dbReference type="GO" id="GO:0005886">
    <property type="term" value="C:plasma membrane"/>
    <property type="evidence" value="ECO:0007669"/>
    <property type="project" value="UniProtKB-SubCell"/>
</dbReference>
<dbReference type="OrthoDB" id="427456at2759"/>
<gene>
    <name evidence="12" type="ORF">KP79_PYT18228</name>
</gene>
<keyword evidence="2" id="KW-0813">Transport</keyword>